<keyword evidence="1" id="KW-0472">Membrane</keyword>
<reference evidence="2 3" key="1">
    <citation type="submission" date="2012-04" db="EMBL/GenBank/DDBJ databases">
        <title>The Genome Sequence of Saprolegnia declina VS20.</title>
        <authorList>
            <consortium name="The Broad Institute Genome Sequencing Platform"/>
            <person name="Russ C."/>
            <person name="Nusbaum C."/>
            <person name="Tyler B."/>
            <person name="van West P."/>
            <person name="Dieguez-Uribeondo J."/>
            <person name="de Bruijn I."/>
            <person name="Tripathy S."/>
            <person name="Jiang R."/>
            <person name="Young S.K."/>
            <person name="Zeng Q."/>
            <person name="Gargeya S."/>
            <person name="Fitzgerald M."/>
            <person name="Haas B."/>
            <person name="Abouelleil A."/>
            <person name="Alvarado L."/>
            <person name="Arachchi H.M."/>
            <person name="Berlin A."/>
            <person name="Chapman S.B."/>
            <person name="Goldberg J."/>
            <person name="Griggs A."/>
            <person name="Gujja S."/>
            <person name="Hansen M."/>
            <person name="Howarth C."/>
            <person name="Imamovic A."/>
            <person name="Larimer J."/>
            <person name="McCowen C."/>
            <person name="Montmayeur A."/>
            <person name="Murphy C."/>
            <person name="Neiman D."/>
            <person name="Pearson M."/>
            <person name="Priest M."/>
            <person name="Roberts A."/>
            <person name="Saif S."/>
            <person name="Shea T."/>
            <person name="Sisk P."/>
            <person name="Sykes S."/>
            <person name="Wortman J."/>
            <person name="Nusbaum C."/>
            <person name="Birren B."/>
        </authorList>
    </citation>
    <scope>NUCLEOTIDE SEQUENCE [LARGE SCALE GENOMIC DNA]</scope>
    <source>
        <strain evidence="2 3">VS20</strain>
    </source>
</reference>
<dbReference type="EMBL" id="JH767204">
    <property type="protein sequence ID" value="EQC27677.1"/>
    <property type="molecule type" value="Genomic_DNA"/>
</dbReference>
<dbReference type="InParanoid" id="T0RDJ9"/>
<accession>T0RDJ9</accession>
<gene>
    <name evidence="2" type="ORF">SDRG_14516</name>
</gene>
<feature type="transmembrane region" description="Helical" evidence="1">
    <location>
        <begin position="191"/>
        <end position="214"/>
    </location>
</feature>
<evidence type="ECO:0000256" key="1">
    <source>
        <dbReference type="SAM" id="Phobius"/>
    </source>
</evidence>
<keyword evidence="1" id="KW-0812">Transmembrane</keyword>
<feature type="transmembrane region" description="Helical" evidence="1">
    <location>
        <begin position="329"/>
        <end position="351"/>
    </location>
</feature>
<dbReference type="Proteomes" id="UP000030762">
    <property type="component" value="Unassembled WGS sequence"/>
</dbReference>
<feature type="transmembrane region" description="Helical" evidence="1">
    <location>
        <begin position="220"/>
        <end position="240"/>
    </location>
</feature>
<sequence length="732" mass="78902">MMPVPMADGPPRHDASAAYALHNDDQRVLPFQISSTLDARTKSSRLSALTLPYYCAGAHCSHVWTPAAIASAVTEFPLHRHGALRLLDAVLRCRATPRVKYFCQTCNENLTAREKEDATPSAEHPSVAAPSMSHQLRIYSATINLIQRYLVWLLLLVLSFPIMGLLLATPSVANAVCPTPLRKLWTIVPRIYVLYLCAYVYGVATGIAVSFAFIADVLLWAWLEATTVFLACIGILAVAAKRDDVGAPSTSEIDVGRGLVWVLFPQYKVHQLLHLLHVAPTPQLIAHASVAKYGYNLADAVVLDKRAHPICPNALPGVFMARQVKWPRMLLAIAVLALVGCNVVLVVAWTAGVLPGVPFVVPGLVNGADYVNYTVTGSMAPLCTSLNGSHHALWNLQLSPVPSAASGLYPLDLAFLDKNGSATSFFVTTAWGLPVQRQDNLSVQVGLVDGQGSWSFLGRFENTTSCNDVGALLPVVSVPDFVWLEADVVNDNRAGLAPFALLLLIKHLLQSTWLSVLTTSLALGVHRLWAQFDSMRLEPTSSFETGVVVECTVGTNLEAWFRVRQGVVAATSFYTALLDGFVLLASLQAAVAFGGLLCYCMLGTAPIPTYYVLLGALVGALPTLLALLPVALASSLRRRHLALLEKLQLEIAAAQHRAPESGLASLLGFLDRLVAVLARSEDRIDVAGVAISLRRLGAVGVLLVTGLAYVGCHPVNSIWAASNDFYFVYYGY</sequence>
<dbReference type="AlphaFoldDB" id="T0RDJ9"/>
<keyword evidence="3" id="KW-1185">Reference proteome</keyword>
<evidence type="ECO:0000313" key="3">
    <source>
        <dbReference type="Proteomes" id="UP000030762"/>
    </source>
</evidence>
<evidence type="ECO:0000313" key="2">
    <source>
        <dbReference type="EMBL" id="EQC27677.1"/>
    </source>
</evidence>
<dbReference type="VEuPathDB" id="FungiDB:SDRG_14516"/>
<protein>
    <submittedName>
        <fullName evidence="2">Uncharacterized protein</fullName>
    </submittedName>
</protein>
<feature type="transmembrane region" description="Helical" evidence="1">
    <location>
        <begin position="581"/>
        <end position="604"/>
    </location>
</feature>
<dbReference type="RefSeq" id="XP_008618872.1">
    <property type="nucleotide sequence ID" value="XM_008620650.1"/>
</dbReference>
<organism evidence="2 3">
    <name type="scientific">Saprolegnia diclina (strain VS20)</name>
    <dbReference type="NCBI Taxonomy" id="1156394"/>
    <lineage>
        <taxon>Eukaryota</taxon>
        <taxon>Sar</taxon>
        <taxon>Stramenopiles</taxon>
        <taxon>Oomycota</taxon>
        <taxon>Saprolegniomycetes</taxon>
        <taxon>Saprolegniales</taxon>
        <taxon>Saprolegniaceae</taxon>
        <taxon>Saprolegnia</taxon>
    </lineage>
</organism>
<feature type="transmembrane region" description="Helical" evidence="1">
    <location>
        <begin position="149"/>
        <end position="170"/>
    </location>
</feature>
<dbReference type="GeneID" id="19955243"/>
<feature type="transmembrane region" description="Helical" evidence="1">
    <location>
        <begin position="610"/>
        <end position="633"/>
    </location>
</feature>
<keyword evidence="1" id="KW-1133">Transmembrane helix</keyword>
<name>T0RDJ9_SAPDV</name>
<proteinExistence type="predicted"/>